<protein>
    <submittedName>
        <fullName evidence="10">Related to ACYL-COA DEHYDROGENASE, LONG-CHAIN SPECIFIC</fullName>
    </submittedName>
</protein>
<dbReference type="PANTHER" id="PTHR48083">
    <property type="entry name" value="MEDIUM-CHAIN SPECIFIC ACYL-COA DEHYDROGENASE, MITOCHONDRIAL-RELATED"/>
    <property type="match status" value="1"/>
</dbReference>
<dbReference type="InterPro" id="IPR036400">
    <property type="entry name" value="Cyt_B5-like_heme/steroid_sf"/>
</dbReference>
<dbReference type="FunFam" id="3.10.120.10:FF:000007">
    <property type="entry name" value="Sulfite oxidase, mitochondrial"/>
    <property type="match status" value="1"/>
</dbReference>
<dbReference type="GO" id="GO:0046872">
    <property type="term" value="F:metal ion binding"/>
    <property type="evidence" value="ECO:0007669"/>
    <property type="project" value="UniProtKB-KW"/>
</dbReference>
<sequence>MPHKTLTRNEVAKNNTEDSLWFVIDSKVYDVTDFVDAHPGGEAVLKQVAGTDATEAFYNLHRQEVLQKYSTLCIGTIDGEKSQVIEHKAGDLSLVPYAEPTWLTPQFKSPYFNESHRKLQKAMRIFTDEELYPVAQECEKTGKHIPQEMVDKMAKNGILHMRLGPGKHLHGVELIGGAVKGEEFDYFHDLIVTQEMVRANARGFQDGNMAGMTISLSAVLQWANDDAWKNKIAQEVFSGKKKICLAITEAFAGSDVAGIRTTAEKTPDGKHYIVNGTKKWITNGIFSDYFVTGVKTDKGLSVIVIEKGEGVETSAIKTSYSAAAGTTYITFDNVKVPVENLLGVENKGIQVILSNFNHERWMMVCAVTRMSRLVTEECMKWSNQRLVFGKTLMDQPVIRQKLAKMISHVEANQAWLENITYQMNSMPYKQQATHLAGPIGLLKMFATRSAHEIADEAVQIFGGRALTQTGMGKTIEMFHRTYKFDAILGGAEEILGDLGVRQAVRNMPKSML</sequence>
<dbReference type="SUPFAM" id="SSF55856">
    <property type="entry name" value="Cytochrome b5-like heme/steroid binding domain"/>
    <property type="match status" value="1"/>
</dbReference>
<evidence type="ECO:0000256" key="6">
    <source>
        <dbReference type="ARBA" id="ARBA00022827"/>
    </source>
</evidence>
<dbReference type="GO" id="GO:0033539">
    <property type="term" value="P:fatty acid beta-oxidation using acyl-CoA dehydrogenase"/>
    <property type="evidence" value="ECO:0007669"/>
    <property type="project" value="TreeGrafter"/>
</dbReference>
<dbReference type="InterPro" id="IPR009075">
    <property type="entry name" value="AcylCo_DH/oxidase_C"/>
</dbReference>
<dbReference type="InterPro" id="IPR037069">
    <property type="entry name" value="AcylCoA_DH/ox_N_sf"/>
</dbReference>
<dbReference type="Gene3D" id="2.40.110.10">
    <property type="entry name" value="Butyryl-CoA Dehydrogenase, subunit A, domain 2"/>
    <property type="match status" value="1"/>
</dbReference>
<dbReference type="GO" id="GO:0050660">
    <property type="term" value="F:flavin adenine dinucleotide binding"/>
    <property type="evidence" value="ECO:0007669"/>
    <property type="project" value="InterPro"/>
</dbReference>
<evidence type="ECO:0000256" key="1">
    <source>
        <dbReference type="ARBA" id="ARBA00001974"/>
    </source>
</evidence>
<name>A0A1E1LE91_9HELO</name>
<dbReference type="Pfam" id="PF00173">
    <property type="entry name" value="Cyt-b5"/>
    <property type="match status" value="1"/>
</dbReference>
<dbReference type="SMART" id="SM01117">
    <property type="entry name" value="Cyt-b5"/>
    <property type="match status" value="1"/>
</dbReference>
<gene>
    <name evidence="10" type="ORF">RCO7_03501</name>
</gene>
<dbReference type="GO" id="GO:0005737">
    <property type="term" value="C:cytoplasm"/>
    <property type="evidence" value="ECO:0007669"/>
    <property type="project" value="TreeGrafter"/>
</dbReference>
<dbReference type="GO" id="GO:0003995">
    <property type="term" value="F:acyl-CoA dehydrogenase activity"/>
    <property type="evidence" value="ECO:0007669"/>
    <property type="project" value="InterPro"/>
</dbReference>
<comment type="caution">
    <text evidence="10">The sequence shown here is derived from an EMBL/GenBank/DDBJ whole genome shotgun (WGS) entry which is preliminary data.</text>
</comment>
<dbReference type="Pfam" id="PF02771">
    <property type="entry name" value="Acyl-CoA_dh_N"/>
    <property type="match status" value="1"/>
</dbReference>
<dbReference type="SUPFAM" id="SSF56645">
    <property type="entry name" value="Acyl-CoA dehydrogenase NM domain-like"/>
    <property type="match status" value="1"/>
</dbReference>
<dbReference type="InterPro" id="IPR036250">
    <property type="entry name" value="AcylCo_DH-like_C"/>
</dbReference>
<evidence type="ECO:0000313" key="10">
    <source>
        <dbReference type="EMBL" id="CZT08845.1"/>
    </source>
</evidence>
<dbReference type="EMBL" id="FJUW01000047">
    <property type="protein sequence ID" value="CZT08845.1"/>
    <property type="molecule type" value="Genomic_DNA"/>
</dbReference>
<dbReference type="PROSITE" id="PS00191">
    <property type="entry name" value="CYTOCHROME_B5_1"/>
    <property type="match status" value="1"/>
</dbReference>
<feature type="domain" description="Cytochrome b5 heme-binding" evidence="9">
    <location>
        <begin position="3"/>
        <end position="78"/>
    </location>
</feature>
<dbReference type="InterPro" id="IPR050741">
    <property type="entry name" value="Acyl-CoA_dehydrogenase"/>
</dbReference>
<keyword evidence="5" id="KW-0479">Metal-binding</keyword>
<dbReference type="InterPro" id="IPR001199">
    <property type="entry name" value="Cyt_B5-like_heme/steroid-bd"/>
</dbReference>
<dbReference type="GO" id="GO:0020037">
    <property type="term" value="F:heme binding"/>
    <property type="evidence" value="ECO:0007669"/>
    <property type="project" value="InterPro"/>
</dbReference>
<keyword evidence="3" id="KW-0349">Heme</keyword>
<evidence type="ECO:0000256" key="5">
    <source>
        <dbReference type="ARBA" id="ARBA00022723"/>
    </source>
</evidence>
<evidence type="ECO:0000259" key="9">
    <source>
        <dbReference type="PROSITE" id="PS50255"/>
    </source>
</evidence>
<dbReference type="InterPro" id="IPR006089">
    <property type="entry name" value="Acyl-CoA_DH_CS"/>
</dbReference>
<dbReference type="AlphaFoldDB" id="A0A1E1LE91"/>
<keyword evidence="4" id="KW-0285">Flavoprotein</keyword>
<keyword evidence="7" id="KW-0560">Oxidoreductase</keyword>
<comment type="similarity">
    <text evidence="2">Belongs to the acyl-CoA dehydrogenase family.</text>
</comment>
<keyword evidence="8" id="KW-0408">Iron</keyword>
<dbReference type="Gene3D" id="1.20.140.10">
    <property type="entry name" value="Butyryl-CoA Dehydrogenase, subunit A, domain 3"/>
    <property type="match status" value="1"/>
</dbReference>
<evidence type="ECO:0000256" key="4">
    <source>
        <dbReference type="ARBA" id="ARBA00022630"/>
    </source>
</evidence>
<comment type="cofactor">
    <cofactor evidence="1">
        <name>FAD</name>
        <dbReference type="ChEBI" id="CHEBI:57692"/>
    </cofactor>
</comment>
<dbReference type="InParanoid" id="A0A1E1LE91"/>
<organism evidence="10 11">
    <name type="scientific">Rhynchosporium graminicola</name>
    <dbReference type="NCBI Taxonomy" id="2792576"/>
    <lineage>
        <taxon>Eukaryota</taxon>
        <taxon>Fungi</taxon>
        <taxon>Dikarya</taxon>
        <taxon>Ascomycota</taxon>
        <taxon>Pezizomycotina</taxon>
        <taxon>Leotiomycetes</taxon>
        <taxon>Helotiales</taxon>
        <taxon>Ploettnerulaceae</taxon>
        <taxon>Rhynchosporium</taxon>
    </lineage>
</organism>
<dbReference type="Gene3D" id="3.10.120.10">
    <property type="entry name" value="Cytochrome b5-like heme/steroid binding domain"/>
    <property type="match status" value="1"/>
</dbReference>
<dbReference type="PANTHER" id="PTHR48083:SF28">
    <property type="entry name" value="ACYL-COA DEHYDROGENASE FAMILY PROTEIN (AFU_ORTHOLOGUE AFUA_6G10880)-RELATED"/>
    <property type="match status" value="1"/>
</dbReference>
<dbReference type="PROSITE" id="PS50255">
    <property type="entry name" value="CYTOCHROME_B5_2"/>
    <property type="match status" value="1"/>
</dbReference>
<dbReference type="InterPro" id="IPR009100">
    <property type="entry name" value="AcylCoA_DH/oxidase_NM_dom_sf"/>
</dbReference>
<evidence type="ECO:0000256" key="2">
    <source>
        <dbReference type="ARBA" id="ARBA00009347"/>
    </source>
</evidence>
<dbReference type="InterPro" id="IPR006091">
    <property type="entry name" value="Acyl-CoA_Oxase/DH_mid-dom"/>
</dbReference>
<dbReference type="InterPro" id="IPR046373">
    <property type="entry name" value="Acyl-CoA_Oxase/DH_mid-dom_sf"/>
</dbReference>
<dbReference type="InterPro" id="IPR018506">
    <property type="entry name" value="Cyt_B5_heme-BS"/>
</dbReference>
<evidence type="ECO:0000313" key="11">
    <source>
        <dbReference type="Proteomes" id="UP000178129"/>
    </source>
</evidence>
<accession>A0A1E1LE91</accession>
<dbReference type="Pfam" id="PF00441">
    <property type="entry name" value="Acyl-CoA_dh_1"/>
    <property type="match status" value="1"/>
</dbReference>
<dbReference type="Pfam" id="PF02770">
    <property type="entry name" value="Acyl-CoA_dh_M"/>
    <property type="match status" value="1"/>
</dbReference>
<evidence type="ECO:0000256" key="3">
    <source>
        <dbReference type="ARBA" id="ARBA00022617"/>
    </source>
</evidence>
<reference evidence="11" key="1">
    <citation type="submission" date="2016-03" db="EMBL/GenBank/DDBJ databases">
        <authorList>
            <person name="Ploux O."/>
        </authorList>
    </citation>
    <scope>NUCLEOTIDE SEQUENCE [LARGE SCALE GENOMIC DNA]</scope>
    <source>
        <strain evidence="11">UK7</strain>
    </source>
</reference>
<dbReference type="STRING" id="914237.A0A1E1LE91"/>
<dbReference type="InterPro" id="IPR013786">
    <property type="entry name" value="AcylCoA_DH/ox_N"/>
</dbReference>
<evidence type="ECO:0000256" key="7">
    <source>
        <dbReference type="ARBA" id="ARBA00023002"/>
    </source>
</evidence>
<evidence type="ECO:0000256" key="8">
    <source>
        <dbReference type="ARBA" id="ARBA00023004"/>
    </source>
</evidence>
<proteinExistence type="inferred from homology"/>
<dbReference type="SUPFAM" id="SSF47203">
    <property type="entry name" value="Acyl-CoA dehydrogenase C-terminal domain-like"/>
    <property type="match status" value="1"/>
</dbReference>
<dbReference type="Gene3D" id="1.10.540.10">
    <property type="entry name" value="Acyl-CoA dehydrogenase/oxidase, N-terminal domain"/>
    <property type="match status" value="1"/>
</dbReference>
<dbReference type="Proteomes" id="UP000178129">
    <property type="component" value="Unassembled WGS sequence"/>
</dbReference>
<keyword evidence="11" id="KW-1185">Reference proteome</keyword>
<dbReference type="PROSITE" id="PS00072">
    <property type="entry name" value="ACYL_COA_DH_1"/>
    <property type="match status" value="1"/>
</dbReference>
<keyword evidence="6" id="KW-0274">FAD</keyword>